<dbReference type="PANTHER" id="PTHR42949">
    <property type="entry name" value="ANAEROBIC GLYCEROL-3-PHOSPHATE DEHYDROGENASE SUBUNIT B"/>
    <property type="match status" value="1"/>
</dbReference>
<dbReference type="Pfam" id="PF07992">
    <property type="entry name" value="Pyr_redox_2"/>
    <property type="match status" value="1"/>
</dbReference>
<feature type="region of interest" description="Disordered" evidence="2">
    <location>
        <begin position="434"/>
        <end position="457"/>
    </location>
</feature>
<dbReference type="InterPro" id="IPR051691">
    <property type="entry name" value="Metab_Enz_Cyan_OpOx_G3PDH"/>
</dbReference>
<comment type="caution">
    <text evidence="4">The sequence shown here is derived from an EMBL/GenBank/DDBJ whole genome shotgun (WGS) entry which is preliminary data.</text>
</comment>
<dbReference type="PRINTS" id="PR00368">
    <property type="entry name" value="FADPNR"/>
</dbReference>
<keyword evidence="1" id="KW-0560">Oxidoreductase</keyword>
<dbReference type="AlphaFoldDB" id="A0A6L7G381"/>
<organism evidence="4 5">
    <name type="scientific">Pseudooceanicola albus</name>
    <dbReference type="NCBI Taxonomy" id="2692189"/>
    <lineage>
        <taxon>Bacteria</taxon>
        <taxon>Pseudomonadati</taxon>
        <taxon>Pseudomonadota</taxon>
        <taxon>Alphaproteobacteria</taxon>
        <taxon>Rhodobacterales</taxon>
        <taxon>Paracoccaceae</taxon>
        <taxon>Pseudooceanicola</taxon>
    </lineage>
</organism>
<dbReference type="InterPro" id="IPR023753">
    <property type="entry name" value="FAD/NAD-binding_dom"/>
</dbReference>
<evidence type="ECO:0000259" key="3">
    <source>
        <dbReference type="Pfam" id="PF07992"/>
    </source>
</evidence>
<dbReference type="InterPro" id="IPR041854">
    <property type="entry name" value="BFD-like_2Fe2S-bd_dom_sf"/>
</dbReference>
<keyword evidence="5" id="KW-1185">Reference proteome</keyword>
<dbReference type="Gene3D" id="1.10.10.1100">
    <property type="entry name" value="BFD-like [2Fe-2S]-binding domain"/>
    <property type="match status" value="1"/>
</dbReference>
<dbReference type="Gene3D" id="3.40.50.720">
    <property type="entry name" value="NAD(P)-binding Rossmann-like Domain"/>
    <property type="match status" value="1"/>
</dbReference>
<name>A0A6L7G381_9RHOB</name>
<reference evidence="4 5" key="1">
    <citation type="submission" date="2019-12" db="EMBL/GenBank/DDBJ databases">
        <authorList>
            <person name="Li M."/>
        </authorList>
    </citation>
    <scope>NUCLEOTIDE SEQUENCE [LARGE SCALE GENOMIC DNA]</scope>
    <source>
        <strain evidence="4 5">GBMRC 2024</strain>
    </source>
</reference>
<dbReference type="PANTHER" id="PTHR42949:SF3">
    <property type="entry name" value="ANAEROBIC GLYCEROL-3-PHOSPHATE DEHYDROGENASE SUBUNIT B"/>
    <property type="match status" value="1"/>
</dbReference>
<dbReference type="RefSeq" id="WP_160894719.1">
    <property type="nucleotide sequence ID" value="NZ_WUMU01000014.1"/>
</dbReference>
<dbReference type="PIRSF" id="PIRSF037495">
    <property type="entry name" value="Opine_OX_OoxA/HcnB"/>
    <property type="match status" value="1"/>
</dbReference>
<evidence type="ECO:0000313" key="5">
    <source>
        <dbReference type="Proteomes" id="UP000477911"/>
    </source>
</evidence>
<sequence>MTRVLIVGAGPAGIRAAEVLAGAGLCPTVVDEGARAGGQIYRRPPLGFGRTPEKLYGSEAGKARALHGRFDWLVAQGKVWHLPETSVLALRDGVAHVLGETRRQIPYDRLILATGATDRLAPVPGWQNAGVYSLGAAQIALKAQGVALGRQIVLAGTGPLLTLLAMQLRAAGAGLVAVLDTAPMRDQLRGGLAMAAARPVVALRGVSMRARLGNLYHAGVTLERIEADPDHGVQALHWRNARGQSHRTACDMAALGWHLRAETHLADLAGAEFDWCPSARQWLVRCDDMGRAGKDLYLAGDGQRLLGADGAELAGRLAAIALLRDLGRPAPAAYGLLRRRARMQRFANAMARAFPWPAEAVAALPDDTVICRCEGVTAGTLRATLPASGPEANRAKALSRVGMGRCQGRYCQLAGAEIIAADQGLAVPRAGRLRAQPPARPAPIGAWLSTPPEREAE</sequence>
<dbReference type="SUPFAM" id="SSF51905">
    <property type="entry name" value="FAD/NAD(P)-binding domain"/>
    <property type="match status" value="1"/>
</dbReference>
<dbReference type="InterPro" id="IPR017224">
    <property type="entry name" value="Opine_Oxase_asu/HCN_bsu"/>
</dbReference>
<evidence type="ECO:0000256" key="2">
    <source>
        <dbReference type="SAM" id="MobiDB-lite"/>
    </source>
</evidence>
<proteinExistence type="predicted"/>
<dbReference type="EMBL" id="WUMU01000014">
    <property type="protein sequence ID" value="MXN18585.1"/>
    <property type="molecule type" value="Genomic_DNA"/>
</dbReference>
<feature type="domain" description="FAD/NAD(P)-binding" evidence="3">
    <location>
        <begin position="3"/>
        <end position="183"/>
    </location>
</feature>
<evidence type="ECO:0000313" key="4">
    <source>
        <dbReference type="EMBL" id="MXN18585.1"/>
    </source>
</evidence>
<accession>A0A6L7G381</accession>
<gene>
    <name evidence="4" type="ORF">GR170_12115</name>
</gene>
<dbReference type="Proteomes" id="UP000477911">
    <property type="component" value="Unassembled WGS sequence"/>
</dbReference>
<dbReference type="PRINTS" id="PR00469">
    <property type="entry name" value="PNDRDTASEII"/>
</dbReference>
<dbReference type="InterPro" id="IPR036188">
    <property type="entry name" value="FAD/NAD-bd_sf"/>
</dbReference>
<dbReference type="GO" id="GO:0016491">
    <property type="term" value="F:oxidoreductase activity"/>
    <property type="evidence" value="ECO:0007669"/>
    <property type="project" value="UniProtKB-KW"/>
</dbReference>
<dbReference type="CDD" id="cd19946">
    <property type="entry name" value="GlpA-like_Fer2_BFD-like"/>
    <property type="match status" value="1"/>
</dbReference>
<evidence type="ECO:0000256" key="1">
    <source>
        <dbReference type="ARBA" id="ARBA00023002"/>
    </source>
</evidence>
<protein>
    <submittedName>
        <fullName evidence="4">NAD(P)-binding protein</fullName>
    </submittedName>
</protein>
<dbReference type="Gene3D" id="3.50.50.60">
    <property type="entry name" value="FAD/NAD(P)-binding domain"/>
    <property type="match status" value="2"/>
</dbReference>